<name>A0A699ZID8_HAELA</name>
<feature type="non-terminal residue" evidence="1">
    <location>
        <position position="1"/>
    </location>
</feature>
<evidence type="ECO:0000313" key="1">
    <source>
        <dbReference type="EMBL" id="GFH18448.1"/>
    </source>
</evidence>
<dbReference type="Proteomes" id="UP000485058">
    <property type="component" value="Unassembled WGS sequence"/>
</dbReference>
<reference evidence="1 2" key="1">
    <citation type="submission" date="2020-02" db="EMBL/GenBank/DDBJ databases">
        <title>Draft genome sequence of Haematococcus lacustris strain NIES-144.</title>
        <authorList>
            <person name="Morimoto D."/>
            <person name="Nakagawa S."/>
            <person name="Yoshida T."/>
            <person name="Sawayama S."/>
        </authorList>
    </citation>
    <scope>NUCLEOTIDE SEQUENCE [LARGE SCALE GENOMIC DNA]</scope>
    <source>
        <strain evidence="1 2">NIES-144</strain>
    </source>
</reference>
<dbReference type="EMBL" id="BLLF01001302">
    <property type="protein sequence ID" value="GFH18448.1"/>
    <property type="molecule type" value="Genomic_DNA"/>
</dbReference>
<comment type="caution">
    <text evidence="1">The sequence shown here is derived from an EMBL/GenBank/DDBJ whole genome shotgun (WGS) entry which is preliminary data.</text>
</comment>
<keyword evidence="2" id="KW-1185">Reference proteome</keyword>
<organism evidence="1 2">
    <name type="scientific">Haematococcus lacustris</name>
    <name type="common">Green alga</name>
    <name type="synonym">Haematococcus pluvialis</name>
    <dbReference type="NCBI Taxonomy" id="44745"/>
    <lineage>
        <taxon>Eukaryota</taxon>
        <taxon>Viridiplantae</taxon>
        <taxon>Chlorophyta</taxon>
        <taxon>core chlorophytes</taxon>
        <taxon>Chlorophyceae</taxon>
        <taxon>CS clade</taxon>
        <taxon>Chlamydomonadales</taxon>
        <taxon>Haematococcaceae</taxon>
        <taxon>Haematococcus</taxon>
    </lineage>
</organism>
<sequence>MGPSWQGAAAWRTTWL</sequence>
<evidence type="ECO:0000313" key="2">
    <source>
        <dbReference type="Proteomes" id="UP000485058"/>
    </source>
</evidence>
<gene>
    <name evidence="1" type="ORF">HaLaN_15258</name>
</gene>
<proteinExistence type="predicted"/>
<accession>A0A699ZID8</accession>
<protein>
    <submittedName>
        <fullName evidence="1">Uncharacterized protein</fullName>
    </submittedName>
</protein>
<dbReference type="AlphaFoldDB" id="A0A699ZID8"/>